<dbReference type="GO" id="GO:0005634">
    <property type="term" value="C:nucleus"/>
    <property type="evidence" value="ECO:0007669"/>
    <property type="project" value="TreeGrafter"/>
</dbReference>
<evidence type="ECO:0000256" key="3">
    <source>
        <dbReference type="SAM" id="MobiDB-lite"/>
    </source>
</evidence>
<comment type="similarity">
    <text evidence="1">Belongs to the SAPS family.</text>
</comment>
<dbReference type="STRING" id="578458.D8PUI7"/>
<dbReference type="PANTHER" id="PTHR12634">
    <property type="entry name" value="SIT4 YEAST -ASSOCIATING PROTEIN-RELATED"/>
    <property type="match status" value="1"/>
</dbReference>
<feature type="compositionally biased region" description="Acidic residues" evidence="3">
    <location>
        <begin position="827"/>
        <end position="837"/>
    </location>
</feature>
<dbReference type="GeneID" id="9587207"/>
<accession>D8PUI7</accession>
<evidence type="ECO:0000313" key="5">
    <source>
        <dbReference type="Proteomes" id="UP000007431"/>
    </source>
</evidence>
<dbReference type="EMBL" id="GL377303">
    <property type="protein sequence ID" value="EFJ00731.1"/>
    <property type="molecule type" value="Genomic_DNA"/>
</dbReference>
<dbReference type="AlphaFoldDB" id="D8PUI7"/>
<dbReference type="GO" id="GO:0005829">
    <property type="term" value="C:cytosol"/>
    <property type="evidence" value="ECO:0007669"/>
    <property type="project" value="TreeGrafter"/>
</dbReference>
<feature type="region of interest" description="Disordered" evidence="3">
    <location>
        <begin position="487"/>
        <end position="612"/>
    </location>
</feature>
<gene>
    <name evidence="4" type="ORF">SCHCODRAFT_104939</name>
</gene>
<dbReference type="eggNOG" id="KOG2073">
    <property type="taxonomic scope" value="Eukaryota"/>
</dbReference>
<feature type="compositionally biased region" description="Acidic residues" evidence="3">
    <location>
        <begin position="863"/>
        <end position="874"/>
    </location>
</feature>
<feature type="region of interest" description="Disordered" evidence="3">
    <location>
        <begin position="272"/>
        <end position="305"/>
    </location>
</feature>
<feature type="compositionally biased region" description="Low complexity" evidence="3">
    <location>
        <begin position="578"/>
        <end position="593"/>
    </location>
</feature>
<dbReference type="Proteomes" id="UP000007431">
    <property type="component" value="Unassembled WGS sequence"/>
</dbReference>
<feature type="compositionally biased region" description="Low complexity" evidence="3">
    <location>
        <begin position="545"/>
        <end position="571"/>
    </location>
</feature>
<sequence>MFWRFGFHNASSIDSLLDKDDVALEALLDEDDLLQECKAQNTRLIDYFQRQDVLKQLFGYVTGQIEPEEGKRFKYPYVATEVLCSDIWSIVETCTNNKDTLLLPFWESVLERTPDDMKTNMVLAANFAKINSVFLNKKPAEMVAFIQSQPDVIDRIIRLIETPAFVDLLVRIIQLDEPDGCDNILEWLSQERLIPRLVELLSPFHSPDKHAVVADLLKSITAMANPSPGAALAENLHTGPSSNRFARELVKPDIITQLLGYIIADFGPQTTASGLVTDPPPDPEKGKDNMSWSISSQPPLPTLESHTSSVVSSIAVIVEVIRKNNSDYFEPYLFHVLRNRLMQVQQQMDFSEGDFRQALEPTMQTTVEKFGVVHFGPLLEVMIKHMEQLQGFMKQPRSLTGPVHTTVGTIRPLTLERYRVIELFAELLHCSNMTLLNRSPSFTDMYDADGRLQGGLAGMERLGQVIAPAQRRDDDDNMDDVEPAMELPISSASQHSPSNFDSDDDMGSEPGSSDDEAMEEIVMAEESPASQRAPLTDSPQTSVLSCSPHSSNFSTSPNTSTLSSSPETSTTMASLAQSTESVGSSAGSTAGARSRSRKGSRRRTTMDESVTASQLVPIGEQLKRRWLDLDILSTMMDLFFEFPWNNFLHSAVYDIIHQIFTGPAESPLNRELALSLFRDAKLMHRIVEGQKRNDEATAQPKGVRLGYMGHLTLIAEDVINWLEQLPSDARVAVLQFAPDPAWEEYVNGRFNETKARDTALLGGGKPDVTRGAGGASRWKVDEEDAKGVAAKAQMEESGEALKGEFKRSTSAHPRREGSADFGPAPMLEDDDDDEDNEQGGRRTEPFARYLAQEIGTTAHFENSSEESDEDEDDGGWLSQGQFMRAPVSSQQRPPERRPLSDGFGDTFDPGPSKSPGAVHSNPFETDEDTFGAFTTATNGSGVSDSDPFTFPSSFPSGDGAGDLSASAFDDDFGDFGDFQSAGTDEPEDGELTPTTGSWTFASSTSSAQSDDEGKADSGSASDERRGGA</sequence>
<feature type="compositionally biased region" description="Basic residues" evidence="3">
    <location>
        <begin position="594"/>
        <end position="603"/>
    </location>
</feature>
<evidence type="ECO:0000256" key="2">
    <source>
        <dbReference type="ARBA" id="ARBA00023306"/>
    </source>
</evidence>
<keyword evidence="5" id="KW-1185">Reference proteome</keyword>
<evidence type="ECO:0000256" key="1">
    <source>
        <dbReference type="ARBA" id="ARBA00006180"/>
    </source>
</evidence>
<dbReference type="InParanoid" id="D8PUI7"/>
<dbReference type="VEuPathDB" id="FungiDB:SCHCODRAFT_02608507"/>
<dbReference type="RefSeq" id="XP_003035633.1">
    <property type="nucleotide sequence ID" value="XM_003035587.1"/>
</dbReference>
<keyword evidence="2" id="KW-0131">Cell cycle</keyword>
<feature type="region of interest" description="Disordered" evidence="3">
    <location>
        <begin position="759"/>
        <end position="1028"/>
    </location>
</feature>
<dbReference type="FunCoup" id="D8PUI7">
    <property type="interactions" value="492"/>
</dbReference>
<feature type="compositionally biased region" description="Low complexity" evidence="3">
    <location>
        <begin position="943"/>
        <end position="967"/>
    </location>
</feature>
<name>D8PUI7_SCHCM</name>
<evidence type="ECO:0008006" key="6">
    <source>
        <dbReference type="Google" id="ProtNLM"/>
    </source>
</evidence>
<feature type="compositionally biased region" description="Polar residues" evidence="3">
    <location>
        <begin position="992"/>
        <end position="1008"/>
    </location>
</feature>
<dbReference type="GO" id="GO:0019888">
    <property type="term" value="F:protein phosphatase regulator activity"/>
    <property type="evidence" value="ECO:0007669"/>
    <property type="project" value="TreeGrafter"/>
</dbReference>
<feature type="compositionally biased region" description="Polar residues" evidence="3">
    <location>
        <begin position="932"/>
        <end position="942"/>
    </location>
</feature>
<dbReference type="GO" id="GO:0019903">
    <property type="term" value="F:protein phosphatase binding"/>
    <property type="evidence" value="ECO:0007669"/>
    <property type="project" value="InterPro"/>
</dbReference>
<evidence type="ECO:0000313" key="4">
    <source>
        <dbReference type="EMBL" id="EFJ00731.1"/>
    </source>
</evidence>
<feature type="non-terminal residue" evidence="4">
    <location>
        <position position="1028"/>
    </location>
</feature>
<dbReference type="KEGG" id="scm:SCHCO_02608507"/>
<feature type="compositionally biased region" description="Polar residues" evidence="3">
    <location>
        <begin position="490"/>
        <end position="500"/>
    </location>
</feature>
<dbReference type="PANTHER" id="PTHR12634:SF8">
    <property type="entry name" value="FIERY MOUNTAIN, ISOFORM D"/>
    <property type="match status" value="1"/>
</dbReference>
<dbReference type="Pfam" id="PF04499">
    <property type="entry name" value="SAPS"/>
    <property type="match status" value="1"/>
</dbReference>
<protein>
    <recommendedName>
        <fullName evidence="6">SAPS-domain-containing protein</fullName>
    </recommendedName>
</protein>
<organism evidence="5">
    <name type="scientific">Schizophyllum commune (strain H4-8 / FGSC 9210)</name>
    <name type="common">Split gill fungus</name>
    <dbReference type="NCBI Taxonomy" id="578458"/>
    <lineage>
        <taxon>Eukaryota</taxon>
        <taxon>Fungi</taxon>
        <taxon>Dikarya</taxon>
        <taxon>Basidiomycota</taxon>
        <taxon>Agaricomycotina</taxon>
        <taxon>Agaricomycetes</taxon>
        <taxon>Agaricomycetidae</taxon>
        <taxon>Agaricales</taxon>
        <taxon>Schizophyllaceae</taxon>
        <taxon>Schizophyllum</taxon>
    </lineage>
</organism>
<proteinExistence type="inferred from homology"/>
<dbReference type="OMA" id="HAYIACE"/>
<reference evidence="4 5" key="1">
    <citation type="journal article" date="2010" name="Nat. Biotechnol.">
        <title>Genome sequence of the model mushroom Schizophyllum commune.</title>
        <authorList>
            <person name="Ohm R.A."/>
            <person name="de Jong J.F."/>
            <person name="Lugones L.G."/>
            <person name="Aerts A."/>
            <person name="Kothe E."/>
            <person name="Stajich J.E."/>
            <person name="de Vries R.P."/>
            <person name="Record E."/>
            <person name="Levasseur A."/>
            <person name="Baker S.E."/>
            <person name="Bartholomew K.A."/>
            <person name="Coutinho P.M."/>
            <person name="Erdmann S."/>
            <person name="Fowler T.J."/>
            <person name="Gathman A.C."/>
            <person name="Lombard V."/>
            <person name="Henrissat B."/>
            <person name="Knabe N."/>
            <person name="Kuees U."/>
            <person name="Lilly W.W."/>
            <person name="Lindquist E."/>
            <person name="Lucas S."/>
            <person name="Magnuson J.K."/>
            <person name="Piumi F."/>
            <person name="Raudaskoski M."/>
            <person name="Salamov A."/>
            <person name="Schmutz J."/>
            <person name="Schwarze F.W.M.R."/>
            <person name="vanKuyk P.A."/>
            <person name="Horton J.S."/>
            <person name="Grigoriev I.V."/>
            <person name="Woesten H.A.B."/>
        </authorList>
    </citation>
    <scope>NUCLEOTIDE SEQUENCE [LARGE SCALE GENOMIC DNA]</scope>
    <source>
        <strain evidence="5">H4-8 / FGSC 9210</strain>
    </source>
</reference>
<dbReference type="InterPro" id="IPR007587">
    <property type="entry name" value="SAPS"/>
</dbReference>
<feature type="compositionally biased region" description="Basic and acidic residues" evidence="3">
    <location>
        <begin position="1011"/>
        <end position="1028"/>
    </location>
</feature>
<feature type="compositionally biased region" description="Acidic residues" evidence="3">
    <location>
        <begin position="501"/>
        <end position="523"/>
    </location>
</feature>
<dbReference type="HOGENOM" id="CLU_003676_0_0_1"/>
<dbReference type="OrthoDB" id="10259133at2759"/>
<feature type="compositionally biased region" description="Basic and acidic residues" evidence="3">
    <location>
        <begin position="799"/>
        <end position="818"/>
    </location>
</feature>